<name>A0A409W949_9AGAR</name>
<dbReference type="Proteomes" id="UP000284706">
    <property type="component" value="Unassembled WGS sequence"/>
</dbReference>
<proteinExistence type="predicted"/>
<evidence type="ECO:0008006" key="3">
    <source>
        <dbReference type="Google" id="ProtNLM"/>
    </source>
</evidence>
<accession>A0A409W949</accession>
<protein>
    <recommendedName>
        <fullName evidence="3">F-box domain-containing protein</fullName>
    </recommendedName>
</protein>
<evidence type="ECO:0000313" key="2">
    <source>
        <dbReference type="Proteomes" id="UP000284706"/>
    </source>
</evidence>
<dbReference type="OrthoDB" id="3021279at2759"/>
<gene>
    <name evidence="1" type="ORF">CVT26_011557</name>
</gene>
<reference evidence="1 2" key="1">
    <citation type="journal article" date="2018" name="Evol. Lett.">
        <title>Horizontal gene cluster transfer increased hallucinogenic mushroom diversity.</title>
        <authorList>
            <person name="Reynolds H.T."/>
            <person name="Vijayakumar V."/>
            <person name="Gluck-Thaler E."/>
            <person name="Korotkin H.B."/>
            <person name="Matheny P.B."/>
            <person name="Slot J.C."/>
        </authorList>
    </citation>
    <scope>NUCLEOTIDE SEQUENCE [LARGE SCALE GENOMIC DNA]</scope>
    <source>
        <strain evidence="1 2">SRW20</strain>
    </source>
</reference>
<dbReference type="EMBL" id="NHYE01005295">
    <property type="protein sequence ID" value="PPQ75021.1"/>
    <property type="molecule type" value="Genomic_DNA"/>
</dbReference>
<dbReference type="AlphaFoldDB" id="A0A409W949"/>
<evidence type="ECO:0000313" key="1">
    <source>
        <dbReference type="EMBL" id="PPQ75021.1"/>
    </source>
</evidence>
<sequence>MNISSTGSESDTTSRLPYDLERLIFEVAAFDWTPRHSCKLLLVAKRVHEWVRPFVYRIFVQSGRSKFPDFANYPSPRLEDVAKYAKHLTIAGYGLDDIGSTLSACTNVHDLVMRFPARPRTVLPAMRNLRLKRLSANIFDLGPERMLHPTFCNITHLEVPLIEAPPARWDPVAKLPKLTHLLIHNGTQPDPIHYCLAHCKALRVLVFLIYFGMAPPNYLQDLAKIGDGRLVLMCCRDPREYRQIWLDGVRGGPDIWSSADLFLLARKNGFLRDSTRTHVSPDWDEELTDEGKKWFSTLCVPSKPEDPEFP</sequence>
<dbReference type="InParanoid" id="A0A409W949"/>
<keyword evidence="2" id="KW-1185">Reference proteome</keyword>
<comment type="caution">
    <text evidence="1">The sequence shown here is derived from an EMBL/GenBank/DDBJ whole genome shotgun (WGS) entry which is preliminary data.</text>
</comment>
<organism evidence="1 2">
    <name type="scientific">Gymnopilus dilepis</name>
    <dbReference type="NCBI Taxonomy" id="231916"/>
    <lineage>
        <taxon>Eukaryota</taxon>
        <taxon>Fungi</taxon>
        <taxon>Dikarya</taxon>
        <taxon>Basidiomycota</taxon>
        <taxon>Agaricomycotina</taxon>
        <taxon>Agaricomycetes</taxon>
        <taxon>Agaricomycetidae</taxon>
        <taxon>Agaricales</taxon>
        <taxon>Agaricineae</taxon>
        <taxon>Hymenogastraceae</taxon>
        <taxon>Gymnopilus</taxon>
    </lineage>
</organism>